<dbReference type="Proteomes" id="UP000579153">
    <property type="component" value="Unassembled WGS sequence"/>
</dbReference>
<dbReference type="EMBL" id="JACHMB010000001">
    <property type="protein sequence ID" value="MBB5781812.1"/>
    <property type="molecule type" value="Genomic_DNA"/>
</dbReference>
<evidence type="ECO:0000313" key="1">
    <source>
        <dbReference type="EMBL" id="MBB5781812.1"/>
    </source>
</evidence>
<accession>A0A7W9LFE0</accession>
<keyword evidence="2" id="KW-1185">Reference proteome</keyword>
<dbReference type="AlphaFoldDB" id="A0A7W9LFE0"/>
<proteinExistence type="predicted"/>
<gene>
    <name evidence="1" type="ORF">HD596_008568</name>
</gene>
<organism evidence="1 2">
    <name type="scientific">Nonomuraea jabiensis</name>
    <dbReference type="NCBI Taxonomy" id="882448"/>
    <lineage>
        <taxon>Bacteria</taxon>
        <taxon>Bacillati</taxon>
        <taxon>Actinomycetota</taxon>
        <taxon>Actinomycetes</taxon>
        <taxon>Streptosporangiales</taxon>
        <taxon>Streptosporangiaceae</taxon>
        <taxon>Nonomuraea</taxon>
    </lineage>
</organism>
<name>A0A7W9LFE0_9ACTN</name>
<comment type="caution">
    <text evidence="1">The sequence shown here is derived from an EMBL/GenBank/DDBJ whole genome shotgun (WGS) entry which is preliminary data.</text>
</comment>
<reference evidence="1 2" key="1">
    <citation type="submission" date="2020-08" db="EMBL/GenBank/DDBJ databases">
        <title>Sequencing the genomes of 1000 actinobacteria strains.</title>
        <authorList>
            <person name="Klenk H.-P."/>
        </authorList>
    </citation>
    <scope>NUCLEOTIDE SEQUENCE [LARGE SCALE GENOMIC DNA]</scope>
    <source>
        <strain evidence="1 2">DSM 45507</strain>
    </source>
</reference>
<protein>
    <submittedName>
        <fullName evidence="1">Uncharacterized protein</fullName>
    </submittedName>
</protein>
<evidence type="ECO:0000313" key="2">
    <source>
        <dbReference type="Proteomes" id="UP000579153"/>
    </source>
</evidence>
<sequence length="99" mass="10779">MKSVTREFVGRDVVSQVANGGDLDQKVSEKVDDPLLRMGDKLASVQECLELFGSVPPAMVRDEGVALECRFEPLTGAARVVPKFGEPFKVAGDVTLRSW</sequence>